<name>A0A0B1SIV0_OESDE</name>
<protein>
    <submittedName>
        <fullName evidence="1">Uncharacterized protein</fullName>
    </submittedName>
</protein>
<evidence type="ECO:0000313" key="1">
    <source>
        <dbReference type="EMBL" id="KHJ84849.1"/>
    </source>
</evidence>
<accession>A0A0B1SIV0</accession>
<organism evidence="1 2">
    <name type="scientific">Oesophagostomum dentatum</name>
    <name type="common">Nodular worm</name>
    <dbReference type="NCBI Taxonomy" id="61180"/>
    <lineage>
        <taxon>Eukaryota</taxon>
        <taxon>Metazoa</taxon>
        <taxon>Ecdysozoa</taxon>
        <taxon>Nematoda</taxon>
        <taxon>Chromadorea</taxon>
        <taxon>Rhabditida</taxon>
        <taxon>Rhabditina</taxon>
        <taxon>Rhabditomorpha</taxon>
        <taxon>Strongyloidea</taxon>
        <taxon>Strongylidae</taxon>
        <taxon>Oesophagostomum</taxon>
    </lineage>
</organism>
<sequence>MKKLIAYEDEHFDLKAFDSLLEDYIQEEDFKEKSFLEIKEKFGRLTMDEMFRCLSECKAGVKHSRPFGDIADPNSRVFLNMIGRLP</sequence>
<dbReference type="AlphaFoldDB" id="A0A0B1SIV0"/>
<dbReference type="Proteomes" id="UP000053660">
    <property type="component" value="Unassembled WGS sequence"/>
</dbReference>
<gene>
    <name evidence="1" type="ORF">OESDEN_15432</name>
</gene>
<reference evidence="1 2" key="1">
    <citation type="submission" date="2014-03" db="EMBL/GenBank/DDBJ databases">
        <title>Draft genome of the hookworm Oesophagostomum dentatum.</title>
        <authorList>
            <person name="Mitreva M."/>
        </authorList>
    </citation>
    <scope>NUCLEOTIDE SEQUENCE [LARGE SCALE GENOMIC DNA]</scope>
    <source>
        <strain evidence="1 2">OD-Hann</strain>
    </source>
</reference>
<dbReference type="EMBL" id="KN566466">
    <property type="protein sequence ID" value="KHJ84849.1"/>
    <property type="molecule type" value="Genomic_DNA"/>
</dbReference>
<keyword evidence="2" id="KW-1185">Reference proteome</keyword>
<proteinExistence type="predicted"/>
<evidence type="ECO:0000313" key="2">
    <source>
        <dbReference type="Proteomes" id="UP000053660"/>
    </source>
</evidence>